<name>A0ABU6PQ32_9BACL</name>
<dbReference type="EMBL" id="JARTLD010000009">
    <property type="protein sequence ID" value="MED5016482.1"/>
    <property type="molecule type" value="Genomic_DNA"/>
</dbReference>
<keyword evidence="2" id="KW-1185">Reference proteome</keyword>
<evidence type="ECO:0000313" key="1">
    <source>
        <dbReference type="EMBL" id="MED5016482.1"/>
    </source>
</evidence>
<dbReference type="Pfam" id="PF10978">
    <property type="entry name" value="DUF2785"/>
    <property type="match status" value="1"/>
</dbReference>
<accession>A0ABU6PQ32</accession>
<dbReference type="RefSeq" id="WP_328275830.1">
    <property type="nucleotide sequence ID" value="NZ_JARTLD010000009.1"/>
</dbReference>
<gene>
    <name evidence="1" type="ORF">P9847_04075</name>
</gene>
<organism evidence="1 2">
    <name type="scientific">Paenibacillus chibensis</name>
    <dbReference type="NCBI Taxonomy" id="59846"/>
    <lineage>
        <taxon>Bacteria</taxon>
        <taxon>Bacillati</taxon>
        <taxon>Bacillota</taxon>
        <taxon>Bacilli</taxon>
        <taxon>Bacillales</taxon>
        <taxon>Paenibacillaceae</taxon>
        <taxon>Paenibacillus</taxon>
    </lineage>
</organism>
<protein>
    <submittedName>
        <fullName evidence="1">DUF2785 domain-containing protein</fullName>
    </submittedName>
</protein>
<dbReference type="InterPro" id="IPR021247">
    <property type="entry name" value="DUF2785"/>
</dbReference>
<sequence>MSDTKTKLMLDLQRIEKEKYQLREGEQHQDFLTLLLQYIGDPQPELRDDLIYPMFYMWIKEENRFSEAELRSLLTVLLDENHLFYNIGSEENQSVFTRTFSALPIALIVKRHRQNPFFKPEEIEQFMQAMLRYYKEEKDLRGYLSEGGWAHSAAHGADVFVELVQCEESSDAMRREVLIAISGKLHNGIHIFSDEDDERLVNIVDTMIDKELLPHQEIADWISGLAQCCNWPRSRSQVIARVNSKNFVRSLYFRRGQDSRGNELNDIMLGTEAQLNRFSIR</sequence>
<proteinExistence type="predicted"/>
<evidence type="ECO:0000313" key="2">
    <source>
        <dbReference type="Proteomes" id="UP001343257"/>
    </source>
</evidence>
<comment type="caution">
    <text evidence="1">The sequence shown here is derived from an EMBL/GenBank/DDBJ whole genome shotgun (WGS) entry which is preliminary data.</text>
</comment>
<dbReference type="Proteomes" id="UP001343257">
    <property type="component" value="Unassembled WGS sequence"/>
</dbReference>
<reference evidence="1 2" key="1">
    <citation type="submission" date="2023-03" db="EMBL/GenBank/DDBJ databases">
        <title>Bacillus Genome Sequencing.</title>
        <authorList>
            <person name="Dunlap C."/>
        </authorList>
    </citation>
    <scope>NUCLEOTIDE SEQUENCE [LARGE SCALE GENOMIC DNA]</scope>
    <source>
        <strain evidence="1 2">NRS-52</strain>
    </source>
</reference>